<comment type="subcellular location">
    <subcellularLocation>
        <location evidence="9">Cytoplasm</location>
    </subcellularLocation>
</comment>
<keyword evidence="1 9" id="KW-0963">Cytoplasm</keyword>
<dbReference type="SMART" id="SM01058">
    <property type="entry name" value="CarD_TRCF"/>
    <property type="match status" value="1"/>
</dbReference>
<comment type="function">
    <text evidence="9">Couples transcription and DNA repair by recognizing RNA polymerase (RNAP) stalled at DNA lesions. Mediates ATP-dependent release of RNAP and its truncated transcript from the DNA, and recruitment of nucleotide excision repair machinery to the damaged site.</text>
</comment>
<dbReference type="Gene3D" id="3.90.1150.50">
    <property type="entry name" value="Transcription-repair-coupling factor, D7 domain"/>
    <property type="match status" value="1"/>
</dbReference>
<keyword evidence="7 9" id="KW-0238">DNA-binding</keyword>
<evidence type="ECO:0000259" key="10">
    <source>
        <dbReference type="PROSITE" id="PS51192"/>
    </source>
</evidence>
<dbReference type="EMBL" id="RXYK01000009">
    <property type="protein sequence ID" value="RTY37568.1"/>
    <property type="molecule type" value="Genomic_DNA"/>
</dbReference>
<dbReference type="Gene3D" id="3.40.50.300">
    <property type="entry name" value="P-loop containing nucleotide triphosphate hydrolases"/>
    <property type="match status" value="2"/>
</dbReference>
<dbReference type="Pfam" id="PF02559">
    <property type="entry name" value="CarD_TRCF_RID"/>
    <property type="match status" value="1"/>
</dbReference>
<evidence type="ECO:0000313" key="12">
    <source>
        <dbReference type="EMBL" id="RTY37568.1"/>
    </source>
</evidence>
<dbReference type="Pfam" id="PF00271">
    <property type="entry name" value="Helicase_C"/>
    <property type="match status" value="1"/>
</dbReference>
<dbReference type="GO" id="GO:0003678">
    <property type="term" value="F:DNA helicase activity"/>
    <property type="evidence" value="ECO:0007669"/>
    <property type="project" value="TreeGrafter"/>
</dbReference>
<feature type="domain" description="Helicase ATP-binding" evidence="10">
    <location>
        <begin position="552"/>
        <end position="713"/>
    </location>
</feature>
<evidence type="ECO:0000256" key="9">
    <source>
        <dbReference type="HAMAP-Rule" id="MF_00969"/>
    </source>
</evidence>
<proteinExistence type="inferred from homology"/>
<dbReference type="Gene3D" id="3.40.50.11180">
    <property type="match status" value="1"/>
</dbReference>
<keyword evidence="6 9" id="KW-0067">ATP-binding</keyword>
<dbReference type="InterPro" id="IPR004576">
    <property type="entry name" value="Mfd"/>
</dbReference>
<dbReference type="SMART" id="SM00490">
    <property type="entry name" value="HELICc"/>
    <property type="match status" value="1"/>
</dbReference>
<evidence type="ECO:0000256" key="1">
    <source>
        <dbReference type="ARBA" id="ARBA00022490"/>
    </source>
</evidence>
<evidence type="ECO:0000256" key="3">
    <source>
        <dbReference type="ARBA" id="ARBA00022763"/>
    </source>
</evidence>
<dbReference type="SUPFAM" id="SSF141259">
    <property type="entry name" value="CarD-like"/>
    <property type="match status" value="1"/>
</dbReference>
<dbReference type="Pfam" id="PF03461">
    <property type="entry name" value="TRCF"/>
    <property type="match status" value="1"/>
</dbReference>
<dbReference type="InterPro" id="IPR036101">
    <property type="entry name" value="CarD-like/TRCF_RID_sf"/>
</dbReference>
<dbReference type="SMART" id="SM00982">
    <property type="entry name" value="TRCF"/>
    <property type="match status" value="1"/>
</dbReference>
<dbReference type="InterPro" id="IPR037235">
    <property type="entry name" value="TRCF-like_C_D7"/>
</dbReference>
<organism evidence="12 13">
    <name type="scientific">Chlorobium phaeovibrioides</name>
    <dbReference type="NCBI Taxonomy" id="1094"/>
    <lineage>
        <taxon>Bacteria</taxon>
        <taxon>Pseudomonadati</taxon>
        <taxon>Chlorobiota</taxon>
        <taxon>Chlorobiia</taxon>
        <taxon>Chlorobiales</taxon>
        <taxon>Chlorobiaceae</taxon>
        <taxon>Chlorobium/Pelodictyon group</taxon>
        <taxon>Chlorobium</taxon>
    </lineage>
</organism>
<dbReference type="PROSITE" id="PS51192">
    <property type="entry name" value="HELICASE_ATP_BIND_1"/>
    <property type="match status" value="1"/>
</dbReference>
<evidence type="ECO:0000256" key="5">
    <source>
        <dbReference type="ARBA" id="ARBA00022806"/>
    </source>
</evidence>
<dbReference type="GO" id="GO:0016787">
    <property type="term" value="F:hydrolase activity"/>
    <property type="evidence" value="ECO:0007669"/>
    <property type="project" value="UniProtKB-KW"/>
</dbReference>
<evidence type="ECO:0000256" key="8">
    <source>
        <dbReference type="ARBA" id="ARBA00023204"/>
    </source>
</evidence>
<feature type="domain" description="Helicase C-terminal" evidence="11">
    <location>
        <begin position="722"/>
        <end position="888"/>
    </location>
</feature>
<dbReference type="InterPro" id="IPR001650">
    <property type="entry name" value="Helicase_C-like"/>
</dbReference>
<dbReference type="Pfam" id="PF17757">
    <property type="entry name" value="UvrB_inter"/>
    <property type="match status" value="1"/>
</dbReference>
<dbReference type="Gene3D" id="3.30.2060.10">
    <property type="entry name" value="Penicillin-binding protein 1b domain"/>
    <property type="match status" value="1"/>
</dbReference>
<dbReference type="Proteomes" id="UP000279908">
    <property type="component" value="Unassembled WGS sequence"/>
</dbReference>
<dbReference type="InterPro" id="IPR041471">
    <property type="entry name" value="UvrB_inter"/>
</dbReference>
<gene>
    <name evidence="9 12" type="primary">mfd</name>
    <name evidence="12" type="ORF">EKD02_06970</name>
</gene>
<keyword evidence="3 9" id="KW-0227">DNA damage</keyword>
<dbReference type="InterPro" id="IPR003711">
    <property type="entry name" value="CarD-like/TRCF_RID"/>
</dbReference>
<comment type="similarity">
    <text evidence="9">In the C-terminal section; belongs to the helicase family. RecG subfamily.</text>
</comment>
<dbReference type="PANTHER" id="PTHR47964">
    <property type="entry name" value="ATP-DEPENDENT DNA HELICASE HOMOLOG RECG, CHLOROPLASTIC"/>
    <property type="match status" value="1"/>
</dbReference>
<keyword evidence="2 9" id="KW-0547">Nucleotide-binding</keyword>
<evidence type="ECO:0000259" key="11">
    <source>
        <dbReference type="PROSITE" id="PS51194"/>
    </source>
</evidence>
<dbReference type="EC" id="3.6.4.-" evidence="9"/>
<evidence type="ECO:0000256" key="6">
    <source>
        <dbReference type="ARBA" id="ARBA00022840"/>
    </source>
</evidence>
<dbReference type="InterPro" id="IPR014001">
    <property type="entry name" value="Helicase_ATP-bd"/>
</dbReference>
<evidence type="ECO:0000313" key="13">
    <source>
        <dbReference type="Proteomes" id="UP000279908"/>
    </source>
</evidence>
<dbReference type="Pfam" id="PF00270">
    <property type="entry name" value="DEAD"/>
    <property type="match status" value="1"/>
</dbReference>
<accession>A0A432AUU0</accession>
<sequence>MHENIVYRPLMKTISDTDLHSAPLKRKNAGFLIETLRQSEPFRKLLSALKTPASPRQKAIDIAGIHGSLAPLLSAAIHAATDEVVVILAAQSSFELYLHDLPSLVSGNATFNTSDELPAAIEALRKKSRPLILSLQSELLAPLCSPPESENRMFPIAVDMECGYERIRQFLTANSFEQRDFVENEGEFSLRGAIMDIFSFGASEPLRVEFFGDTITSLRQFDINSQLSGKTLSSATITAAFTPGETDAAETATILDYLPPSAIILIDDHTEFLAMENHEELAGALKEFTTVRRGAASGEAIDFHAASQQKINANFRLFATLLHQKAATAGTPVFAASSQREIRELNDFLAEEMAETGKGSAAEPIWVPLNLHSGFSFGPLDLYTESDIFGKLHSHRSSRKRKIRGISLGDLQKLKVGDFVVHEDYGIGRFKALETITAGNSEQECVLVEYEGGDQLFVNVQNINLLSKYAASESSTPVLSKLGSSKWAARKEKVRNKLRDIAINLIKLYAQRKMQPGFAFGPDSIFMREFEASFIFDETPDQHKAIEELKKDMQAPHPMDRLICGDAGFGKTEIAMRAAFKAVESKKQAAILTPTTILAHQHAETFARRFENFPITIAVLSRFVPRAEQKETLKKIAAGTVDIVIGTHRLVSKDVHFNDLGLLVIDEEQHFGVEVKEKLREQFPGVDTLTMSATPIPRTLQFSMLGARDLSIVSTPPKNRQPVETLITDYDAELIETAIRREINRDGQVFFLHNRVAGLEEMQRTIRELVPSARIVYAHGQMPARELEKIMMDVMQKEVDVLISTTIIGSGLDISNANTIIINRADMFGLSDLYQLRGRVGRSERKAYCYLITPPLHTLKREAVQRLAVIESFTELGSGFSIALRDLDIRGAGNLLGAEQSGYIHELGFDLYQKMLEETVAGLKSTEFSHLFSGDAKPPAPTGTCDLVFFCDALIPEHFITATHERFGFYEKISKARKAENLDTLHKELRDRFGPLPEEVEHLLLLAKLKITASPLGIEKIELQAKTITFVLPGEESGEPLNREFLQHLFTAVQQPEMQPYNPGFSFDKKMKLTLHHPKSDASSSPSALIEHYTNLLHQLADSAKEEQAEAL</sequence>
<reference evidence="12 13" key="1">
    <citation type="submission" date="2018-12" db="EMBL/GenBank/DDBJ databases">
        <authorList>
            <person name="Lunina O.N."/>
            <person name="Grouzdev D.S."/>
            <person name="Gorlenko V.M."/>
            <person name="Savvichev A.S."/>
        </authorList>
    </citation>
    <scope>NUCLEOTIDE SEQUENCE [LARGE SCALE GENOMIC DNA]</scope>
    <source>
        <strain evidence="12 13">BrKhr-17</strain>
    </source>
</reference>
<comment type="similarity">
    <text evidence="9">In the N-terminal section; belongs to the UvrB family.</text>
</comment>
<dbReference type="InterPro" id="IPR027417">
    <property type="entry name" value="P-loop_NTPase"/>
</dbReference>
<dbReference type="GO" id="GO:0003684">
    <property type="term" value="F:damaged DNA binding"/>
    <property type="evidence" value="ECO:0007669"/>
    <property type="project" value="InterPro"/>
</dbReference>
<evidence type="ECO:0000256" key="2">
    <source>
        <dbReference type="ARBA" id="ARBA00022741"/>
    </source>
</evidence>
<keyword evidence="4 9" id="KW-0378">Hydrolase</keyword>
<keyword evidence="5" id="KW-0347">Helicase</keyword>
<protein>
    <recommendedName>
        <fullName evidence="9">Transcription-repair-coupling factor</fullName>
        <shortName evidence="9">TRCF</shortName>
        <ecNumber evidence="9">3.6.4.-</ecNumber>
    </recommendedName>
</protein>
<dbReference type="PANTHER" id="PTHR47964:SF1">
    <property type="entry name" value="ATP-DEPENDENT DNA HELICASE HOMOLOG RECG, CHLOROPLASTIC"/>
    <property type="match status" value="1"/>
</dbReference>
<dbReference type="GO" id="GO:0005737">
    <property type="term" value="C:cytoplasm"/>
    <property type="evidence" value="ECO:0007669"/>
    <property type="project" value="UniProtKB-SubCell"/>
</dbReference>
<dbReference type="InterPro" id="IPR047112">
    <property type="entry name" value="RecG/Mfd"/>
</dbReference>
<dbReference type="CDD" id="cd17991">
    <property type="entry name" value="DEXHc_TRCF"/>
    <property type="match status" value="1"/>
</dbReference>
<keyword evidence="8 9" id="KW-0234">DNA repair</keyword>
<dbReference type="InterPro" id="IPR005118">
    <property type="entry name" value="TRCF_C"/>
</dbReference>
<evidence type="ECO:0000256" key="7">
    <source>
        <dbReference type="ARBA" id="ARBA00023125"/>
    </source>
</evidence>
<dbReference type="Gene3D" id="2.40.10.170">
    <property type="match status" value="1"/>
</dbReference>
<dbReference type="GO" id="GO:0005524">
    <property type="term" value="F:ATP binding"/>
    <property type="evidence" value="ECO:0007669"/>
    <property type="project" value="UniProtKB-UniRule"/>
</dbReference>
<dbReference type="InterPro" id="IPR011545">
    <property type="entry name" value="DEAD/DEAH_box_helicase_dom"/>
</dbReference>
<dbReference type="AlphaFoldDB" id="A0A432AUU0"/>
<comment type="caution">
    <text evidence="12">The sequence shown here is derived from an EMBL/GenBank/DDBJ whole genome shotgun (WGS) entry which is preliminary data.</text>
</comment>
<dbReference type="HAMAP" id="MF_00969">
    <property type="entry name" value="TRCF"/>
    <property type="match status" value="1"/>
</dbReference>
<dbReference type="GO" id="GO:0006355">
    <property type="term" value="P:regulation of DNA-templated transcription"/>
    <property type="evidence" value="ECO:0007669"/>
    <property type="project" value="UniProtKB-UniRule"/>
</dbReference>
<dbReference type="SUPFAM" id="SSF52540">
    <property type="entry name" value="P-loop containing nucleoside triphosphate hydrolases"/>
    <property type="match status" value="3"/>
</dbReference>
<dbReference type="PROSITE" id="PS51194">
    <property type="entry name" value="HELICASE_CTER"/>
    <property type="match status" value="1"/>
</dbReference>
<dbReference type="SUPFAM" id="SSF143517">
    <property type="entry name" value="TRCF domain-like"/>
    <property type="match status" value="1"/>
</dbReference>
<dbReference type="SMART" id="SM00487">
    <property type="entry name" value="DEXDc"/>
    <property type="match status" value="1"/>
</dbReference>
<dbReference type="NCBIfam" id="TIGR00580">
    <property type="entry name" value="mfd"/>
    <property type="match status" value="1"/>
</dbReference>
<name>A0A432AUU0_CHLPH</name>
<evidence type="ECO:0000256" key="4">
    <source>
        <dbReference type="ARBA" id="ARBA00022801"/>
    </source>
</evidence>
<dbReference type="GO" id="GO:0000716">
    <property type="term" value="P:transcription-coupled nucleotide-excision repair, DNA damage recognition"/>
    <property type="evidence" value="ECO:0007669"/>
    <property type="project" value="UniProtKB-UniRule"/>
</dbReference>